<organism evidence="2 3">
    <name type="scientific">Pedosphaera parvula (strain Ellin514)</name>
    <dbReference type="NCBI Taxonomy" id="320771"/>
    <lineage>
        <taxon>Bacteria</taxon>
        <taxon>Pseudomonadati</taxon>
        <taxon>Verrucomicrobiota</taxon>
        <taxon>Pedosphaerae</taxon>
        <taxon>Pedosphaerales</taxon>
        <taxon>Pedosphaeraceae</taxon>
        <taxon>Pedosphaera</taxon>
    </lineage>
</organism>
<protein>
    <submittedName>
        <fullName evidence="2">Uncharacterized protein</fullName>
    </submittedName>
</protein>
<feature type="transmembrane region" description="Helical" evidence="1">
    <location>
        <begin position="96"/>
        <end position="117"/>
    </location>
</feature>
<evidence type="ECO:0000256" key="1">
    <source>
        <dbReference type="SAM" id="Phobius"/>
    </source>
</evidence>
<gene>
    <name evidence="2" type="ORF">Cflav_PD1025</name>
</gene>
<keyword evidence="1" id="KW-0472">Membrane</keyword>
<evidence type="ECO:0000313" key="2">
    <source>
        <dbReference type="EMBL" id="EEF58297.1"/>
    </source>
</evidence>
<dbReference type="Proteomes" id="UP000003688">
    <property type="component" value="Unassembled WGS sequence"/>
</dbReference>
<proteinExistence type="predicted"/>
<keyword evidence="1" id="KW-0812">Transmembrane</keyword>
<keyword evidence="3" id="KW-1185">Reference proteome</keyword>
<comment type="caution">
    <text evidence="2">The sequence shown here is derived from an EMBL/GenBank/DDBJ whole genome shotgun (WGS) entry which is preliminary data.</text>
</comment>
<evidence type="ECO:0000313" key="3">
    <source>
        <dbReference type="Proteomes" id="UP000003688"/>
    </source>
</evidence>
<accession>B9XPF7</accession>
<reference evidence="2 3" key="1">
    <citation type="journal article" date="2011" name="J. Bacteriol.">
        <title>Genome sequence of 'Pedosphaera parvula' Ellin514, an aerobic Verrucomicrobial isolate from pasture soil.</title>
        <authorList>
            <person name="Kant R."/>
            <person name="van Passel M.W."/>
            <person name="Sangwan P."/>
            <person name="Palva A."/>
            <person name="Lucas S."/>
            <person name="Copeland A."/>
            <person name="Lapidus A."/>
            <person name="Glavina Del Rio T."/>
            <person name="Dalin E."/>
            <person name="Tice H."/>
            <person name="Bruce D."/>
            <person name="Goodwin L."/>
            <person name="Pitluck S."/>
            <person name="Chertkov O."/>
            <person name="Larimer F.W."/>
            <person name="Land M.L."/>
            <person name="Hauser L."/>
            <person name="Brettin T.S."/>
            <person name="Detter J.C."/>
            <person name="Han S."/>
            <person name="de Vos W.M."/>
            <person name="Janssen P.H."/>
            <person name="Smidt H."/>
        </authorList>
    </citation>
    <scope>NUCLEOTIDE SEQUENCE [LARGE SCALE GENOMIC DNA]</scope>
    <source>
        <strain evidence="2 3">Ellin514</strain>
    </source>
</reference>
<feature type="transmembrane region" description="Helical" evidence="1">
    <location>
        <begin position="52"/>
        <end position="76"/>
    </location>
</feature>
<name>B9XPF7_PEDPL</name>
<dbReference type="STRING" id="320771.Cflav_PD1025"/>
<sequence>MTLVHARAARNISNAAASKRLLNRLAGRAGFWFSAVDLQLERKFHFVAKPALAGLLAILLLCFSTLAASPTLHQLIHSDSAPDSQSCVVCLLAQGQANSVAIISIAAVFVFALLLLVEVARAAAFLQFDYRFAPSRGPPSVSSSHAW</sequence>
<dbReference type="AlphaFoldDB" id="B9XPF7"/>
<dbReference type="EMBL" id="ABOX02000046">
    <property type="protein sequence ID" value="EEF58297.1"/>
    <property type="molecule type" value="Genomic_DNA"/>
</dbReference>
<keyword evidence="1" id="KW-1133">Transmembrane helix</keyword>